<accession>A0ABS6NRA9</accession>
<comment type="caution">
    <text evidence="3">The sequence shown here is derived from an EMBL/GenBank/DDBJ whole genome shotgun (WGS) entry which is preliminary data.</text>
</comment>
<keyword evidence="2" id="KW-0479">Metal-binding</keyword>
<comment type="similarity">
    <text evidence="1">Belongs to the GTP cyclohydrolase I type 2/NIF3 family.</text>
</comment>
<organism evidence="3 4">
    <name type="scientific">Advenella alkanexedens</name>
    <dbReference type="NCBI Taxonomy" id="1481665"/>
    <lineage>
        <taxon>Bacteria</taxon>
        <taxon>Pseudomonadati</taxon>
        <taxon>Pseudomonadota</taxon>
        <taxon>Betaproteobacteria</taxon>
        <taxon>Burkholderiales</taxon>
        <taxon>Alcaligenaceae</taxon>
    </lineage>
</organism>
<dbReference type="Proteomes" id="UP000722165">
    <property type="component" value="Unassembled WGS sequence"/>
</dbReference>
<dbReference type="PANTHER" id="PTHR13799">
    <property type="entry name" value="NGG1 INTERACTING FACTOR 3"/>
    <property type="match status" value="1"/>
</dbReference>
<evidence type="ECO:0000313" key="4">
    <source>
        <dbReference type="Proteomes" id="UP000722165"/>
    </source>
</evidence>
<evidence type="ECO:0000256" key="2">
    <source>
        <dbReference type="ARBA" id="ARBA00022723"/>
    </source>
</evidence>
<dbReference type="NCBIfam" id="TIGR00486">
    <property type="entry name" value="YbgI_SA1388"/>
    <property type="match status" value="1"/>
</dbReference>
<dbReference type="Pfam" id="PF01784">
    <property type="entry name" value="DUF34_NIF3"/>
    <property type="match status" value="1"/>
</dbReference>
<dbReference type="Gene3D" id="3.40.1390.30">
    <property type="entry name" value="NIF3 (NGG1p interacting factor 3)-like"/>
    <property type="match status" value="2"/>
</dbReference>
<evidence type="ECO:0000313" key="3">
    <source>
        <dbReference type="EMBL" id="MBV4398146.1"/>
    </source>
</evidence>
<dbReference type="InterPro" id="IPR002678">
    <property type="entry name" value="DUF34/NIF3"/>
</dbReference>
<dbReference type="PANTHER" id="PTHR13799:SF14">
    <property type="entry name" value="GTP CYCLOHYDROLASE 1 TYPE 2 HOMOLOG"/>
    <property type="match status" value="1"/>
</dbReference>
<gene>
    <name evidence="3" type="ORF">KU392_12935</name>
</gene>
<protein>
    <submittedName>
        <fullName evidence="3">Nif3-like dinuclear metal center hexameric protein</fullName>
    </submittedName>
</protein>
<proteinExistence type="inferred from homology"/>
<name>A0ABS6NRA9_9BURK</name>
<dbReference type="EMBL" id="JAHSPR010000012">
    <property type="protein sequence ID" value="MBV4398146.1"/>
    <property type="molecule type" value="Genomic_DNA"/>
</dbReference>
<dbReference type="SUPFAM" id="SSF102705">
    <property type="entry name" value="NIF3 (NGG1p interacting factor 3)-like"/>
    <property type="match status" value="1"/>
</dbReference>
<reference evidence="3 4" key="1">
    <citation type="submission" date="2021-06" db="EMBL/GenBank/DDBJ databases">
        <authorList>
            <person name="Lu T."/>
            <person name="Wang Q."/>
            <person name="Han X."/>
        </authorList>
    </citation>
    <scope>NUCLEOTIDE SEQUENCE [LARGE SCALE GENOMIC DNA]</scope>
    <source>
        <strain evidence="3 4">LAM0050</strain>
    </source>
</reference>
<dbReference type="RefSeq" id="WP_169293173.1">
    <property type="nucleotide sequence ID" value="NZ_JAHSPR010000012.1"/>
</dbReference>
<sequence length="258" mass="28468">MSEIFTQDLVKWLDENLKPHLYQDYAPNGLQVQGRSVIKKVITGVTASQALLEKAIEYQADAVIVHHGWFWKNEDVRILGAKYQRIALAIKHDLNVIGYHLPLDAHPEWGNNRQLANVLDLQPFYEDDQPQTCGRSGLVWQGSVVTGETTLADLGVLISQRLEREPLLIGDTDKVIRKVAWCTGGGQGMFQDAIDAGVDVFITGEASEPVYHMARESGVAFIAAGHHATERYGIQALGNALVDRFGIAATFVDIPNPV</sequence>
<evidence type="ECO:0000256" key="1">
    <source>
        <dbReference type="ARBA" id="ARBA00006964"/>
    </source>
</evidence>
<dbReference type="InterPro" id="IPR036069">
    <property type="entry name" value="DUF34/NIF3_sf"/>
</dbReference>
<keyword evidence="4" id="KW-1185">Reference proteome</keyword>